<evidence type="ECO:0000256" key="3">
    <source>
        <dbReference type="ARBA" id="ARBA00022917"/>
    </source>
</evidence>
<comment type="subcellular location">
    <subcellularLocation>
        <location evidence="4">Cytoplasm</location>
    </subcellularLocation>
</comment>
<dbReference type="GO" id="GO:0005737">
    <property type="term" value="C:cytoplasm"/>
    <property type="evidence" value="ECO:0007669"/>
    <property type="project" value="UniProtKB-SubCell"/>
</dbReference>
<comment type="PTM">
    <text evidence="4">Methylated by PrmC. Methylation increases the termination efficiency of RF2.</text>
</comment>
<feature type="coiled-coil region" evidence="6">
    <location>
        <begin position="263"/>
        <end position="290"/>
    </location>
</feature>
<dbReference type="PANTHER" id="PTHR43116">
    <property type="entry name" value="PEPTIDE CHAIN RELEASE FACTOR 2"/>
    <property type="match status" value="1"/>
</dbReference>
<reference evidence="8 9" key="1">
    <citation type="journal article" date="2016" name="Nat. Commun.">
        <title>Thousands of microbial genomes shed light on interconnected biogeochemical processes in an aquifer system.</title>
        <authorList>
            <person name="Anantharaman K."/>
            <person name="Brown C.T."/>
            <person name="Hug L.A."/>
            <person name="Sharon I."/>
            <person name="Castelle C.J."/>
            <person name="Probst A.J."/>
            <person name="Thomas B.C."/>
            <person name="Singh A."/>
            <person name="Wilkins M.J."/>
            <person name="Karaoz U."/>
            <person name="Brodie E.L."/>
            <person name="Williams K.H."/>
            <person name="Hubbard S.S."/>
            <person name="Banfield J.F."/>
        </authorList>
    </citation>
    <scope>NUCLEOTIDE SEQUENCE [LARGE SCALE GENOMIC DNA]</scope>
</reference>
<evidence type="ECO:0000256" key="5">
    <source>
        <dbReference type="NCBIfam" id="TIGR00020"/>
    </source>
</evidence>
<dbReference type="Gene3D" id="3.30.70.1660">
    <property type="match status" value="1"/>
</dbReference>
<dbReference type="SMART" id="SM00937">
    <property type="entry name" value="PCRF"/>
    <property type="match status" value="1"/>
</dbReference>
<comment type="function">
    <text evidence="4">Peptide chain release factor 2 directs the termination of translation in response to the peptide chain termination codons UGA and UAA.</text>
</comment>
<dbReference type="InterPro" id="IPR045853">
    <property type="entry name" value="Pep_chain_release_fac_I_sf"/>
</dbReference>
<dbReference type="SUPFAM" id="SSF75620">
    <property type="entry name" value="Release factor"/>
    <property type="match status" value="1"/>
</dbReference>
<dbReference type="AlphaFoldDB" id="A0A1G2KRT2"/>
<proteinExistence type="inferred from homology"/>
<keyword evidence="2 4" id="KW-0488">Methylation</keyword>
<accession>A0A1G2KRT2</accession>
<feature type="modified residue" description="N5-methylglutamine" evidence="4">
    <location>
        <position position="229"/>
    </location>
</feature>
<keyword evidence="3 4" id="KW-0648">Protein biosynthesis</keyword>
<protein>
    <recommendedName>
        <fullName evidence="4 5">Peptide chain release factor 2</fullName>
        <shortName evidence="4">RF-2</shortName>
    </recommendedName>
</protein>
<dbReference type="HAMAP" id="MF_00094">
    <property type="entry name" value="Rel_fac_2"/>
    <property type="match status" value="1"/>
</dbReference>
<organism evidence="8 9">
    <name type="scientific">Candidatus Sungbacteria bacterium RIFCSPHIGHO2_02_FULL_49_20</name>
    <dbReference type="NCBI Taxonomy" id="1802272"/>
    <lineage>
        <taxon>Bacteria</taxon>
        <taxon>Candidatus Sungiibacteriota</taxon>
    </lineage>
</organism>
<dbReference type="Gene3D" id="3.30.160.20">
    <property type="match status" value="1"/>
</dbReference>
<dbReference type="Gene3D" id="1.20.58.410">
    <property type="entry name" value="Release factor"/>
    <property type="match status" value="1"/>
</dbReference>
<evidence type="ECO:0000256" key="1">
    <source>
        <dbReference type="ARBA" id="ARBA00010835"/>
    </source>
</evidence>
<keyword evidence="4" id="KW-0963">Cytoplasm</keyword>
<evidence type="ECO:0000256" key="2">
    <source>
        <dbReference type="ARBA" id="ARBA00022481"/>
    </source>
</evidence>
<evidence type="ECO:0000259" key="7">
    <source>
        <dbReference type="PROSITE" id="PS00745"/>
    </source>
</evidence>
<evidence type="ECO:0000313" key="8">
    <source>
        <dbReference type="EMBL" id="OHA01994.1"/>
    </source>
</evidence>
<dbReference type="NCBIfam" id="TIGR00020">
    <property type="entry name" value="prfB"/>
    <property type="match status" value="1"/>
</dbReference>
<dbReference type="Pfam" id="PF00472">
    <property type="entry name" value="RF-1"/>
    <property type="match status" value="1"/>
</dbReference>
<comment type="caution">
    <text evidence="8">The sequence shown here is derived from an EMBL/GenBank/DDBJ whole genome shotgun (WGS) entry which is preliminary data.</text>
</comment>
<evidence type="ECO:0000256" key="4">
    <source>
        <dbReference type="HAMAP-Rule" id="MF_00094"/>
    </source>
</evidence>
<dbReference type="InterPro" id="IPR005139">
    <property type="entry name" value="PCRF"/>
</dbReference>
<evidence type="ECO:0000313" key="9">
    <source>
        <dbReference type="Proteomes" id="UP000178710"/>
    </source>
</evidence>
<sequence>MKEEIVRLEQETETPFLWQNNPERAKEISSRIASIKKEVARWEEVSGEVETLRELWLLSGKNPEPQFVDEFDSRLAVAERYMNELELIYLFSGKYDRGNALVSIYAGAGGKDAEDWAAMLLRMYERYAESKDWEVAKVHEHYGEYHGPSGWGIKNVTLDIKGDFAYGYLKHERGVHRLVRISPFSSQSLRHTSFALVEVLPEFVAPEEIELKNENLTIDFFRSSGPGGQNVNKRETAVRVTHIPTGLFASAQSERTQERNRELATAHLRAKLYQREIEKAEAERRGIRGEQVSAEWGSQIRSYVLHPYQMVKDHRTNYETSDTAAVLEGDLEGFIDSAIRKKV</sequence>
<evidence type="ECO:0000256" key="6">
    <source>
        <dbReference type="SAM" id="Coils"/>
    </source>
</evidence>
<dbReference type="PANTHER" id="PTHR43116:SF3">
    <property type="entry name" value="CLASS I PEPTIDE CHAIN RELEASE FACTOR"/>
    <property type="match status" value="1"/>
</dbReference>
<gene>
    <name evidence="4" type="primary">prfB</name>
    <name evidence="8" type="ORF">A3C12_02580</name>
</gene>
<dbReference type="GO" id="GO:0016149">
    <property type="term" value="F:translation release factor activity, codon specific"/>
    <property type="evidence" value="ECO:0007669"/>
    <property type="project" value="UniProtKB-UniRule"/>
</dbReference>
<dbReference type="EMBL" id="MHQK01000014">
    <property type="protein sequence ID" value="OHA01994.1"/>
    <property type="molecule type" value="Genomic_DNA"/>
</dbReference>
<name>A0A1G2KRT2_9BACT</name>
<keyword evidence="6" id="KW-0175">Coiled coil</keyword>
<dbReference type="InterPro" id="IPR004374">
    <property type="entry name" value="PrfB"/>
</dbReference>
<dbReference type="Pfam" id="PF03462">
    <property type="entry name" value="PCRF"/>
    <property type="match status" value="1"/>
</dbReference>
<dbReference type="InterPro" id="IPR000352">
    <property type="entry name" value="Pep_chain_release_fac_I"/>
</dbReference>
<comment type="similarity">
    <text evidence="1 4">Belongs to the prokaryotic/mitochondrial release factor family.</text>
</comment>
<dbReference type="PROSITE" id="PS00745">
    <property type="entry name" value="RF_PROK_I"/>
    <property type="match status" value="1"/>
</dbReference>
<feature type="domain" description="Prokaryotic-type class I peptide chain release factors" evidence="7">
    <location>
        <begin position="222"/>
        <end position="238"/>
    </location>
</feature>
<dbReference type="Proteomes" id="UP000178710">
    <property type="component" value="Unassembled WGS sequence"/>
</dbReference>